<comment type="caution">
    <text evidence="5">The sequence shown here is derived from an EMBL/GenBank/DDBJ whole genome shotgun (WGS) entry which is preliminary data.</text>
</comment>
<reference evidence="5" key="1">
    <citation type="submission" date="2023-10" db="EMBL/GenBank/DDBJ databases">
        <authorList>
            <person name="Chen Y."/>
            <person name="Shah S."/>
            <person name="Dougan E. K."/>
            <person name="Thang M."/>
            <person name="Chan C."/>
        </authorList>
    </citation>
    <scope>NUCLEOTIDE SEQUENCE [LARGE SCALE GENOMIC DNA]</scope>
</reference>
<evidence type="ECO:0000256" key="3">
    <source>
        <dbReference type="ARBA" id="ARBA00022989"/>
    </source>
</evidence>
<keyword evidence="4" id="KW-0472">Membrane</keyword>
<name>A0ABN9PU07_9DINO</name>
<feature type="non-terminal residue" evidence="5">
    <location>
        <position position="1"/>
    </location>
</feature>
<evidence type="ECO:0000313" key="6">
    <source>
        <dbReference type="Proteomes" id="UP001189429"/>
    </source>
</evidence>
<keyword evidence="6" id="KW-1185">Reference proteome</keyword>
<dbReference type="PANTHER" id="PTHR21706:SF15">
    <property type="entry name" value="TRANSMEMBRANE PROTEIN 65"/>
    <property type="match status" value="1"/>
</dbReference>
<accession>A0ABN9PU07</accession>
<protein>
    <submittedName>
        <fullName evidence="5">Uncharacterized protein</fullName>
    </submittedName>
</protein>
<sequence>RGRAEPAAAAASRGGPLRRCAAAFGSAAADSEAADAEAADAAAAAALRRLATRVLADEALARELARKPGVLEVLGGAGALAESPEGDGAGLSADDDVPLPSMTQLRLYATTHFIPFVGFGFLDIGARWRILAGDYIDFKLGCTLGISTMAAAAIGNTVSDVAGIWGSGFIEHVAALIGLPGRVAATSVCCLRPSPSEA</sequence>
<dbReference type="Pfam" id="PF10507">
    <property type="entry name" value="TMEM65"/>
    <property type="match status" value="1"/>
</dbReference>
<keyword evidence="2" id="KW-0812">Transmembrane</keyword>
<dbReference type="EMBL" id="CAUYUJ010001341">
    <property type="protein sequence ID" value="CAK0795460.1"/>
    <property type="molecule type" value="Genomic_DNA"/>
</dbReference>
<proteinExistence type="predicted"/>
<dbReference type="PANTHER" id="PTHR21706">
    <property type="entry name" value="TRANSMEMBRANE PROTEIN 65"/>
    <property type="match status" value="1"/>
</dbReference>
<evidence type="ECO:0000256" key="4">
    <source>
        <dbReference type="ARBA" id="ARBA00023136"/>
    </source>
</evidence>
<evidence type="ECO:0000313" key="5">
    <source>
        <dbReference type="EMBL" id="CAK0795460.1"/>
    </source>
</evidence>
<evidence type="ECO:0000256" key="1">
    <source>
        <dbReference type="ARBA" id="ARBA00004141"/>
    </source>
</evidence>
<evidence type="ECO:0000256" key="2">
    <source>
        <dbReference type="ARBA" id="ARBA00022692"/>
    </source>
</evidence>
<dbReference type="Proteomes" id="UP001189429">
    <property type="component" value="Unassembled WGS sequence"/>
</dbReference>
<dbReference type="InterPro" id="IPR019537">
    <property type="entry name" value="TMEM65"/>
</dbReference>
<gene>
    <name evidence="5" type="ORF">PCOR1329_LOCUS5136</name>
</gene>
<keyword evidence="3" id="KW-1133">Transmembrane helix</keyword>
<comment type="subcellular location">
    <subcellularLocation>
        <location evidence="1">Membrane</location>
        <topology evidence="1">Multi-pass membrane protein</topology>
    </subcellularLocation>
</comment>
<organism evidence="5 6">
    <name type="scientific">Prorocentrum cordatum</name>
    <dbReference type="NCBI Taxonomy" id="2364126"/>
    <lineage>
        <taxon>Eukaryota</taxon>
        <taxon>Sar</taxon>
        <taxon>Alveolata</taxon>
        <taxon>Dinophyceae</taxon>
        <taxon>Prorocentrales</taxon>
        <taxon>Prorocentraceae</taxon>
        <taxon>Prorocentrum</taxon>
    </lineage>
</organism>